<feature type="domain" description="Hda lid" evidence="1">
    <location>
        <begin position="157"/>
        <end position="221"/>
    </location>
</feature>
<dbReference type="InterPro" id="IPR017788">
    <property type="entry name" value="Hda"/>
</dbReference>
<proteinExistence type="predicted"/>
<reference evidence="2 3" key="1">
    <citation type="submission" date="2016-10" db="EMBL/GenBank/DDBJ databases">
        <authorList>
            <person name="de Groot N.N."/>
        </authorList>
    </citation>
    <scope>NUCLEOTIDE SEQUENCE [LARGE SCALE GENOMIC DNA]</scope>
    <source>
        <strain evidence="2 3">Nm22</strain>
    </source>
</reference>
<dbReference type="GO" id="GO:0005886">
    <property type="term" value="C:plasma membrane"/>
    <property type="evidence" value="ECO:0007669"/>
    <property type="project" value="TreeGrafter"/>
</dbReference>
<evidence type="ECO:0000313" key="3">
    <source>
        <dbReference type="Proteomes" id="UP000199459"/>
    </source>
</evidence>
<dbReference type="Gene3D" id="3.40.50.300">
    <property type="entry name" value="P-loop containing nucleotide triphosphate hydrolases"/>
    <property type="match status" value="1"/>
</dbReference>
<accession>A0A1H8F4Y7</accession>
<protein>
    <submittedName>
        <fullName evidence="2">Regulatory inactivation of DnaA Hda protein</fullName>
    </submittedName>
</protein>
<dbReference type="Proteomes" id="UP000199459">
    <property type="component" value="Unassembled WGS sequence"/>
</dbReference>
<dbReference type="InterPro" id="IPR027417">
    <property type="entry name" value="P-loop_NTPase"/>
</dbReference>
<dbReference type="Pfam" id="PF22688">
    <property type="entry name" value="Hda_lid"/>
    <property type="match status" value="1"/>
</dbReference>
<dbReference type="GO" id="GO:0006270">
    <property type="term" value="P:DNA replication initiation"/>
    <property type="evidence" value="ECO:0007669"/>
    <property type="project" value="TreeGrafter"/>
</dbReference>
<dbReference type="InterPro" id="IPR055199">
    <property type="entry name" value="Hda_lid"/>
</dbReference>
<dbReference type="GO" id="GO:0032297">
    <property type="term" value="P:negative regulation of DNA-templated DNA replication initiation"/>
    <property type="evidence" value="ECO:0007669"/>
    <property type="project" value="InterPro"/>
</dbReference>
<evidence type="ECO:0000259" key="1">
    <source>
        <dbReference type="Pfam" id="PF22688"/>
    </source>
</evidence>
<dbReference type="Gene3D" id="1.10.8.60">
    <property type="match status" value="1"/>
</dbReference>
<dbReference type="PANTHER" id="PTHR30050:SF5">
    <property type="entry name" value="DNAA REGULATORY INACTIVATOR HDA"/>
    <property type="match status" value="1"/>
</dbReference>
<dbReference type="SUPFAM" id="SSF52540">
    <property type="entry name" value="P-loop containing nucleoside triphosphate hydrolases"/>
    <property type="match status" value="1"/>
</dbReference>
<dbReference type="GO" id="GO:0003688">
    <property type="term" value="F:DNA replication origin binding"/>
    <property type="evidence" value="ECO:0007669"/>
    <property type="project" value="TreeGrafter"/>
</dbReference>
<organism evidence="2 3">
    <name type="scientific">Nitrosomonas marina</name>
    <dbReference type="NCBI Taxonomy" id="917"/>
    <lineage>
        <taxon>Bacteria</taxon>
        <taxon>Pseudomonadati</taxon>
        <taxon>Pseudomonadota</taxon>
        <taxon>Betaproteobacteria</taxon>
        <taxon>Nitrosomonadales</taxon>
        <taxon>Nitrosomonadaceae</taxon>
        <taxon>Nitrosomonas</taxon>
    </lineage>
</organism>
<dbReference type="STRING" id="917.SAMN05216326_1241"/>
<evidence type="ECO:0000313" key="2">
    <source>
        <dbReference type="EMBL" id="SEN26148.1"/>
    </source>
</evidence>
<dbReference type="NCBIfam" id="TIGR03420">
    <property type="entry name" value="DnaA_homol_Hda"/>
    <property type="match status" value="1"/>
</dbReference>
<gene>
    <name evidence="2" type="ORF">SAMN05216325_11191</name>
</gene>
<dbReference type="OrthoDB" id="9784878at2"/>
<name>A0A1H8F4Y7_9PROT</name>
<dbReference type="AlphaFoldDB" id="A0A1H8F4Y7"/>
<dbReference type="PANTHER" id="PTHR30050">
    <property type="entry name" value="CHROMOSOMAL REPLICATION INITIATOR PROTEIN DNAA"/>
    <property type="match status" value="1"/>
</dbReference>
<dbReference type="RefSeq" id="WP_090631828.1">
    <property type="nucleotide sequence ID" value="NZ_FOCP01000011.1"/>
</dbReference>
<sequence>MKQLLLDIKPNEKPSLTNFVTGRNSELVQTLKNVIFAREKEQFVYIWGNSGCGKSHLLQAVVGEVLQCDYMAYYCSGEITSIIQSADCLRCLAVDDVDLLDNESQITLFNVYNRMKEEGFSSLLVSGSMPPVQLNLRRDLVTRLGWGLVYQVHELTEDEKIKALQQKAADLGFVLKKAVCQYLLQHTQRDLSSLMMLLDALDRFSLAHKRQITIPLLKEMLSSMS</sequence>
<dbReference type="EMBL" id="FOCP01000011">
    <property type="protein sequence ID" value="SEN26148.1"/>
    <property type="molecule type" value="Genomic_DNA"/>
</dbReference>